<gene>
    <name evidence="1" type="ORF">RB653_002467</name>
</gene>
<name>A0AAN7TQK6_9MYCE</name>
<protein>
    <recommendedName>
        <fullName evidence="3">Iodothyronine deiodinase</fullName>
    </recommendedName>
</protein>
<dbReference type="Proteomes" id="UP001344447">
    <property type="component" value="Unassembled WGS sequence"/>
</dbReference>
<evidence type="ECO:0000313" key="1">
    <source>
        <dbReference type="EMBL" id="KAK5577524.1"/>
    </source>
</evidence>
<dbReference type="AlphaFoldDB" id="A0AAN7TQK6"/>
<accession>A0AAN7TQK6</accession>
<evidence type="ECO:0008006" key="3">
    <source>
        <dbReference type="Google" id="ProtNLM"/>
    </source>
</evidence>
<dbReference type="PANTHER" id="PTHR11781">
    <property type="entry name" value="IODOTHYRONINE DEIODINASE"/>
    <property type="match status" value="1"/>
</dbReference>
<sequence length="230" mass="27272">MNYLFNVFEENKPTKKAPIITEECYKNGYHPSKWELAQVILNGIWKPYKFKSFMQYKSRERLNLEADTQCPDAILLDEQTNQEVSLYDLFNKKSSNNSVQDRPIEWVDIYIVYLKEIHPSDEWYIGGDEISLCYRQPKTMEERRAIVKDLKEYAPFCTIPFLIDKMDNNFNKVYDAVPERLYVLEDKKFKYIGGPGPFGFVPEELRQFLTKRYKPHLLDIKSQLSIPPSQ</sequence>
<reference evidence="1 2" key="1">
    <citation type="submission" date="2023-11" db="EMBL/GenBank/DDBJ databases">
        <title>Dfirmibasis_genome.</title>
        <authorList>
            <person name="Edelbroek B."/>
            <person name="Kjellin J."/>
            <person name="Jerlstrom-Hultqvist J."/>
            <person name="Soderbom F."/>
        </authorList>
    </citation>
    <scope>NUCLEOTIDE SEQUENCE [LARGE SCALE GENOMIC DNA]</scope>
    <source>
        <strain evidence="1 2">TNS-C-14</strain>
    </source>
</reference>
<dbReference type="Pfam" id="PF00837">
    <property type="entry name" value="T4_deiodinase"/>
    <property type="match status" value="1"/>
</dbReference>
<dbReference type="GO" id="GO:0004800">
    <property type="term" value="F:thyroxine 5'-deiodinase activity"/>
    <property type="evidence" value="ECO:0007669"/>
    <property type="project" value="InterPro"/>
</dbReference>
<dbReference type="PANTHER" id="PTHR11781:SF22">
    <property type="entry name" value="TYPE I IODOTHYRONINE DEIODINASE"/>
    <property type="match status" value="1"/>
</dbReference>
<proteinExistence type="predicted"/>
<comment type="caution">
    <text evidence="1">The sequence shown here is derived from an EMBL/GenBank/DDBJ whole genome shotgun (WGS) entry which is preliminary data.</text>
</comment>
<dbReference type="InterPro" id="IPR000643">
    <property type="entry name" value="Iodothyronine_deiodinase"/>
</dbReference>
<dbReference type="Gene3D" id="3.40.30.10">
    <property type="entry name" value="Glutaredoxin"/>
    <property type="match status" value="1"/>
</dbReference>
<organism evidence="1 2">
    <name type="scientific">Dictyostelium firmibasis</name>
    <dbReference type="NCBI Taxonomy" id="79012"/>
    <lineage>
        <taxon>Eukaryota</taxon>
        <taxon>Amoebozoa</taxon>
        <taxon>Evosea</taxon>
        <taxon>Eumycetozoa</taxon>
        <taxon>Dictyostelia</taxon>
        <taxon>Dictyosteliales</taxon>
        <taxon>Dictyosteliaceae</taxon>
        <taxon>Dictyostelium</taxon>
    </lineage>
</organism>
<keyword evidence="2" id="KW-1185">Reference proteome</keyword>
<evidence type="ECO:0000313" key="2">
    <source>
        <dbReference type="Proteomes" id="UP001344447"/>
    </source>
</evidence>
<dbReference type="EMBL" id="JAVFKY010000004">
    <property type="protein sequence ID" value="KAK5577524.1"/>
    <property type="molecule type" value="Genomic_DNA"/>
</dbReference>